<protein>
    <submittedName>
        <fullName evidence="1">Uncharacterized protein</fullName>
    </submittedName>
</protein>
<name>A0ABT7EH94_9GAMM</name>
<sequence length="161" mass="18003">MPKPKKVRKKYNVSSRIRSQGDASLKGLCVLSLVSLAGKCLLVNMKTGKDQAPSLTLATAIEKYSFQWTVLLAVFGRAPNGDQYMKCEQVNFTSRYRQCDLVDYLNEKQNNFLDKSISKEHVINAGWIAVPYQFDIDASFAGDLFSQFGAFDALAKWECAA</sequence>
<evidence type="ECO:0000313" key="2">
    <source>
        <dbReference type="Proteomes" id="UP001231915"/>
    </source>
</evidence>
<keyword evidence="2" id="KW-1185">Reference proteome</keyword>
<dbReference type="Proteomes" id="UP001231915">
    <property type="component" value="Unassembled WGS sequence"/>
</dbReference>
<accession>A0ABT7EH94</accession>
<dbReference type="EMBL" id="JASJUT010000002">
    <property type="protein sequence ID" value="MDK2594408.1"/>
    <property type="molecule type" value="Genomic_DNA"/>
</dbReference>
<organism evidence="1 2">
    <name type="scientific">Pseudoalteromonas obscura</name>
    <dbReference type="NCBI Taxonomy" id="3048491"/>
    <lineage>
        <taxon>Bacteria</taxon>
        <taxon>Pseudomonadati</taxon>
        <taxon>Pseudomonadota</taxon>
        <taxon>Gammaproteobacteria</taxon>
        <taxon>Alteromonadales</taxon>
        <taxon>Pseudoalteromonadaceae</taxon>
        <taxon>Pseudoalteromonas</taxon>
    </lineage>
</organism>
<gene>
    <name evidence="1" type="ORF">QNM18_04920</name>
</gene>
<evidence type="ECO:0000313" key="1">
    <source>
        <dbReference type="EMBL" id="MDK2594408.1"/>
    </source>
</evidence>
<proteinExistence type="predicted"/>
<reference evidence="1 2" key="1">
    <citation type="submission" date="2023-05" db="EMBL/GenBank/DDBJ databases">
        <title>Pseudoalteromonas ardens sp. nov., Pseudoalteromonas obscura sp. nov., and Pseudoalteromonas umbrosa sp. nov., isolated from the coral Montipora capitata.</title>
        <authorList>
            <person name="Thomas E.M."/>
            <person name="Smith E.M."/>
            <person name="Papke E."/>
            <person name="Shlafstein M.D."/>
            <person name="Oline D.K."/>
            <person name="Videau P."/>
            <person name="Saw J.H."/>
            <person name="Strangman W.K."/>
            <person name="Ushijima B."/>
        </authorList>
    </citation>
    <scope>NUCLEOTIDE SEQUENCE [LARGE SCALE GENOMIC DNA]</scope>
    <source>
        <strain evidence="1 2">P94</strain>
    </source>
</reference>
<comment type="caution">
    <text evidence="1">The sequence shown here is derived from an EMBL/GenBank/DDBJ whole genome shotgun (WGS) entry which is preliminary data.</text>
</comment>